<sequence length="268" mass="31797">MQATLKSFTTLEGYTVIENPKLSHLFYEQIRAWKPKNAEEEDLKQASDETLTKINDIICEWIDDKGIQKLANRYKSHADIGILKPQLSKNELEINNSVSLKMAQFVYEQLCKFTPVKMKGKAIYVILYEYYKKYIIGDKNPASCADFALLLQESRKQEMEEDIAITQALEMYIPLQANKYPHVDGEENEKNDTFDCRQHVIEFLEEDEKKNEQQQQQQQKRKVMIIQGNQDQERVYFVVIWKKYYGKIIFLIQNNLFLFTFLFQRFII</sequence>
<name>X6M511_RETFI</name>
<organism evidence="1 2">
    <name type="scientific">Reticulomyxa filosa</name>
    <dbReference type="NCBI Taxonomy" id="46433"/>
    <lineage>
        <taxon>Eukaryota</taxon>
        <taxon>Sar</taxon>
        <taxon>Rhizaria</taxon>
        <taxon>Retaria</taxon>
        <taxon>Foraminifera</taxon>
        <taxon>Monothalamids</taxon>
        <taxon>Reticulomyxidae</taxon>
        <taxon>Reticulomyxa</taxon>
    </lineage>
</organism>
<evidence type="ECO:0000313" key="2">
    <source>
        <dbReference type="Proteomes" id="UP000023152"/>
    </source>
</evidence>
<keyword evidence="2" id="KW-1185">Reference proteome</keyword>
<evidence type="ECO:0000313" key="1">
    <source>
        <dbReference type="EMBL" id="ETO09073.1"/>
    </source>
</evidence>
<dbReference type="EMBL" id="ASPP01024388">
    <property type="protein sequence ID" value="ETO09073.1"/>
    <property type="molecule type" value="Genomic_DNA"/>
</dbReference>
<gene>
    <name evidence="1" type="ORF">RFI_28313</name>
</gene>
<accession>X6M511</accession>
<reference evidence="1 2" key="1">
    <citation type="journal article" date="2013" name="Curr. Biol.">
        <title>The Genome of the Foraminiferan Reticulomyxa filosa.</title>
        <authorList>
            <person name="Glockner G."/>
            <person name="Hulsmann N."/>
            <person name="Schleicher M."/>
            <person name="Noegel A.A."/>
            <person name="Eichinger L."/>
            <person name="Gallinger C."/>
            <person name="Pawlowski J."/>
            <person name="Sierra R."/>
            <person name="Euteneuer U."/>
            <person name="Pillet L."/>
            <person name="Moustafa A."/>
            <person name="Platzer M."/>
            <person name="Groth M."/>
            <person name="Szafranski K."/>
            <person name="Schliwa M."/>
        </authorList>
    </citation>
    <scope>NUCLEOTIDE SEQUENCE [LARGE SCALE GENOMIC DNA]</scope>
</reference>
<dbReference type="AlphaFoldDB" id="X6M511"/>
<proteinExistence type="predicted"/>
<dbReference type="Proteomes" id="UP000023152">
    <property type="component" value="Unassembled WGS sequence"/>
</dbReference>
<protein>
    <submittedName>
        <fullName evidence="1">Uncharacterized protein</fullName>
    </submittedName>
</protein>
<comment type="caution">
    <text evidence="1">The sequence shown here is derived from an EMBL/GenBank/DDBJ whole genome shotgun (WGS) entry which is preliminary data.</text>
</comment>